<dbReference type="EMBL" id="JBDXSU010000006">
    <property type="protein sequence ID" value="MFB5190532.1"/>
    <property type="molecule type" value="Genomic_DNA"/>
</dbReference>
<keyword evidence="1" id="KW-1133">Transmembrane helix</keyword>
<feature type="transmembrane region" description="Helical" evidence="1">
    <location>
        <begin position="152"/>
        <end position="171"/>
    </location>
</feature>
<keyword evidence="1" id="KW-0812">Transmembrane</keyword>
<keyword evidence="3" id="KW-1185">Reference proteome</keyword>
<dbReference type="RefSeq" id="WP_275474844.1">
    <property type="nucleotide sequence ID" value="NZ_CP162940.1"/>
</dbReference>
<name>A0ABV5AFV6_9BACL</name>
<accession>A0ABV5AFV6</accession>
<comment type="caution">
    <text evidence="2">The sequence shown here is derived from an EMBL/GenBank/DDBJ whole genome shotgun (WGS) entry which is preliminary data.</text>
</comment>
<dbReference type="Proteomes" id="UP001579974">
    <property type="component" value="Unassembled WGS sequence"/>
</dbReference>
<evidence type="ECO:0000313" key="2">
    <source>
        <dbReference type="EMBL" id="MFB5190532.1"/>
    </source>
</evidence>
<reference evidence="2 3" key="1">
    <citation type="journal article" date="2024" name="Int. J. Mol. Sci.">
        <title>Exploration of Alicyclobacillus spp. Genome in Search of Antibiotic Resistance.</title>
        <authorList>
            <person name="Bucka-Kolendo J."/>
            <person name="Kiousi D.E."/>
            <person name="Dekowska A."/>
            <person name="Mikolajczuk-Szczyrba A."/>
            <person name="Karadedos D.M."/>
            <person name="Michael P."/>
            <person name="Galanis A."/>
            <person name="Sokolowska B."/>
        </authorList>
    </citation>
    <scope>NUCLEOTIDE SEQUENCE [LARGE SCALE GENOMIC DNA]</scope>
    <source>
        <strain evidence="2 3">KKP 3000</strain>
    </source>
</reference>
<keyword evidence="1" id="KW-0472">Membrane</keyword>
<organism evidence="2 3">
    <name type="scientific">Alicyclobacillus fastidiosus</name>
    <dbReference type="NCBI Taxonomy" id="392011"/>
    <lineage>
        <taxon>Bacteria</taxon>
        <taxon>Bacillati</taxon>
        <taxon>Bacillota</taxon>
        <taxon>Bacilli</taxon>
        <taxon>Bacillales</taxon>
        <taxon>Alicyclobacillaceae</taxon>
        <taxon>Alicyclobacillus</taxon>
    </lineage>
</organism>
<proteinExistence type="predicted"/>
<evidence type="ECO:0000313" key="3">
    <source>
        <dbReference type="Proteomes" id="UP001579974"/>
    </source>
</evidence>
<gene>
    <name evidence="2" type="ORF">KKP3000_004003</name>
</gene>
<protein>
    <recommendedName>
        <fullName evidence="4">DUF4367 domain-containing protein</fullName>
    </recommendedName>
</protein>
<sequence>MTSISLGGFGSTLTMTEDFIHLQVEELLGWFRVLEEPAASRLFDHTVKRTRRHRRLLAASSYSRLALYREAFLVMCQKRNRMVRDKAEHLHAYLRCIGFSEDDVARIMGEYRVPVLAPDSYTMQKPETNSVEAAHGSIAQLYTRLRTRRQRFLVLTSTVMALVLMIGIVSACPALRQLTRESTFIQSMRHWWTHRHNPYVDWLPFVPMLPSSPVLGTPDVTVNEESTSETPMLSANYASSGVEVEVQQVEDLTFSTDGWKALAGIANVRVDPSGRDFVYTADGVAYLFYRTTGQWNRQLVQKVVESLKPYRVLPELVLYQASGAAHGLDFTLARLHLPTEYHLQSTHLLKATTPTTGVTYEVYEWTYSIGESNRFLTIDQSTNANWFMKHFQSDLYEHRLPNEGTLELFDSGKSTSVIVPGTTSFMLFTSGDNVSFLKRIASQDLPRT</sequence>
<evidence type="ECO:0008006" key="4">
    <source>
        <dbReference type="Google" id="ProtNLM"/>
    </source>
</evidence>
<evidence type="ECO:0000256" key="1">
    <source>
        <dbReference type="SAM" id="Phobius"/>
    </source>
</evidence>